<organism evidence="2 3">
    <name type="scientific">Campylobacter canadensis</name>
    <dbReference type="NCBI Taxonomy" id="449520"/>
    <lineage>
        <taxon>Bacteria</taxon>
        <taxon>Pseudomonadati</taxon>
        <taxon>Campylobacterota</taxon>
        <taxon>Epsilonproteobacteria</taxon>
        <taxon>Campylobacterales</taxon>
        <taxon>Campylobacteraceae</taxon>
        <taxon>Campylobacter</taxon>
    </lineage>
</organism>
<keyword evidence="3" id="KW-1185">Reference proteome</keyword>
<evidence type="ECO:0000313" key="2">
    <source>
        <dbReference type="EMBL" id="MBZ7988076.1"/>
    </source>
</evidence>
<dbReference type="InterPro" id="IPR052934">
    <property type="entry name" value="Methyl-DNA_Rec/Restrict_Enz"/>
</dbReference>
<reference evidence="2 3" key="1">
    <citation type="submission" date="2020-07" db="EMBL/GenBank/DDBJ databases">
        <title>Transfer of Campylobacter canadensis to the novel genus Avispirillum gen. nov., that also includes two novel species recovered from migratory waterfowl: Avispirillum anseris sp. nov. and Avispirillum brantae sp. nov.</title>
        <authorList>
            <person name="Miller W.G."/>
            <person name="Chapman M.H."/>
            <person name="Yee E."/>
            <person name="Inglis G.D."/>
        </authorList>
    </citation>
    <scope>NUCLEOTIDE SEQUENCE [LARGE SCALE GENOMIC DNA]</scope>
    <source>
        <strain evidence="2 3">L283</strain>
    </source>
</reference>
<name>A0ABS7WTH0_9BACT</name>
<evidence type="ECO:0000313" key="3">
    <source>
        <dbReference type="Proteomes" id="UP000786183"/>
    </source>
</evidence>
<dbReference type="InterPro" id="IPR011704">
    <property type="entry name" value="ATPase_dyneun-rel_AAA"/>
</dbReference>
<dbReference type="EMBL" id="JACGBB010000029">
    <property type="protein sequence ID" value="MBZ7988076.1"/>
    <property type="molecule type" value="Genomic_DNA"/>
</dbReference>
<sequence length="441" mass="51689">MFNKNNDKFVFLINYMNNFQEDDYLIINKNKREVNMDYPLNQILYGAPGVGKTYNTINIALEILGEDFSNYSDKTLKRKAMQERFKDYVKNGQIVFTTFHQSYGYEEFVEGIRPDINKDEMKYVVSKGIFKSLCENAKGNMELINNFDILIERLKEKSSIDLADPEKYFNIPNTKYYIQFRDGVTFRIKFDGMSDKYKDYPVNIESIREIYKNPKLGIYNSAYAKIIIEYLKTQGLKEYTENPIKKPYIIIIDEINRGNISKIFGELITLIEPSKRLGNTEELEVILPYSKERFSVPNNVYIIGTMNTADRSITTLDTALRRRFEFKKIKPASFLLSSDCDGVNLQELLNKINERIECLIGDEKLIGHSYFMDINSIDELKTVFKNKILPLLEEYFYNDYSQIKLVLNDNGMIKTKNILNTDTLYLSDDFSEVDFKKIYED</sequence>
<dbReference type="PANTHER" id="PTHR37291">
    <property type="entry name" value="5-METHYLCYTOSINE-SPECIFIC RESTRICTION ENZYME B"/>
    <property type="match status" value="1"/>
</dbReference>
<dbReference type="InterPro" id="IPR027417">
    <property type="entry name" value="P-loop_NTPase"/>
</dbReference>
<proteinExistence type="predicted"/>
<dbReference type="Gene3D" id="3.40.50.300">
    <property type="entry name" value="P-loop containing nucleotide triphosphate hydrolases"/>
    <property type="match status" value="1"/>
</dbReference>
<dbReference type="SUPFAM" id="SSF52540">
    <property type="entry name" value="P-loop containing nucleoside triphosphate hydrolases"/>
    <property type="match status" value="1"/>
</dbReference>
<accession>A0ABS7WTH0</accession>
<evidence type="ECO:0000259" key="1">
    <source>
        <dbReference type="Pfam" id="PF07728"/>
    </source>
</evidence>
<dbReference type="Proteomes" id="UP000786183">
    <property type="component" value="Unassembled WGS sequence"/>
</dbReference>
<dbReference type="Pfam" id="PF07728">
    <property type="entry name" value="AAA_5"/>
    <property type="match status" value="1"/>
</dbReference>
<feature type="domain" description="ATPase dynein-related AAA" evidence="1">
    <location>
        <begin position="244"/>
        <end position="324"/>
    </location>
</feature>
<gene>
    <name evidence="2" type="ORF">AVCANL283_08220</name>
</gene>
<protein>
    <submittedName>
        <fullName evidence="2">AAA family ATPase</fullName>
    </submittedName>
</protein>
<dbReference type="PANTHER" id="PTHR37291:SF1">
    <property type="entry name" value="TYPE IV METHYL-DIRECTED RESTRICTION ENZYME ECOKMCRB SUBUNIT"/>
    <property type="match status" value="1"/>
</dbReference>
<comment type="caution">
    <text evidence="2">The sequence shown here is derived from an EMBL/GenBank/DDBJ whole genome shotgun (WGS) entry which is preliminary data.</text>
</comment>